<feature type="domain" description="DUF1722" evidence="1">
    <location>
        <begin position="21"/>
        <end position="129"/>
    </location>
</feature>
<evidence type="ECO:0000313" key="2">
    <source>
        <dbReference type="EMBL" id="RSI70245.1"/>
    </source>
</evidence>
<organism evidence="2 3">
    <name type="scientific">Streptococcus oralis</name>
    <dbReference type="NCBI Taxonomy" id="1303"/>
    <lineage>
        <taxon>Bacteria</taxon>
        <taxon>Bacillati</taxon>
        <taxon>Bacillota</taxon>
        <taxon>Bacilli</taxon>
        <taxon>Lactobacillales</taxon>
        <taxon>Streptococcaceae</taxon>
        <taxon>Streptococcus</taxon>
    </lineage>
</organism>
<sequence length="137" mass="16297">MSVMNNTNQKSQCQQLWARNKYLVLSHSSNIYNEIRQYLKNEQVELSLVQEMIDRACQIPEHRGQVCNAFQHIWGYFKKKATDDERKDYMLLLDRYRFGQASKEDLIAKTRELLDRYPNTYLQHSTLLKGDPHETLA</sequence>
<evidence type="ECO:0000259" key="1">
    <source>
        <dbReference type="Pfam" id="PF08349"/>
    </source>
</evidence>
<evidence type="ECO:0000313" key="3">
    <source>
        <dbReference type="Proteomes" id="UP000269984"/>
    </source>
</evidence>
<dbReference type="EMBL" id="RJNP01000020">
    <property type="protein sequence ID" value="RSI70245.1"/>
    <property type="molecule type" value="Genomic_DNA"/>
</dbReference>
<dbReference type="InterPro" id="IPR013560">
    <property type="entry name" value="DUF1722"/>
</dbReference>
<dbReference type="Pfam" id="PF08349">
    <property type="entry name" value="DUF1722"/>
    <property type="match status" value="1"/>
</dbReference>
<reference evidence="2 3" key="1">
    <citation type="submission" date="2018-11" db="EMBL/GenBank/DDBJ databases">
        <title>Species Designations Belie Phenotypic and Genotypic Heterogeneity in Oral Streptococci.</title>
        <authorList>
            <person name="Velsko I."/>
        </authorList>
    </citation>
    <scope>NUCLEOTIDE SEQUENCE [LARGE SCALE GENOMIC DNA]</scope>
    <source>
        <strain evidence="2 3">BCC11</strain>
    </source>
</reference>
<proteinExistence type="predicted"/>
<protein>
    <recommendedName>
        <fullName evidence="1">DUF1722 domain-containing protein</fullName>
    </recommendedName>
</protein>
<dbReference type="Proteomes" id="UP000269984">
    <property type="component" value="Unassembled WGS sequence"/>
</dbReference>
<name>A0A3R9HP69_STROR</name>
<comment type="caution">
    <text evidence="2">The sequence shown here is derived from an EMBL/GenBank/DDBJ whole genome shotgun (WGS) entry which is preliminary data.</text>
</comment>
<accession>A0A3R9HP69</accession>
<dbReference type="AlphaFoldDB" id="A0A3R9HP69"/>
<gene>
    <name evidence="2" type="ORF">D8857_09365</name>
</gene>